<dbReference type="AlphaFoldDB" id="M8CET1"/>
<dbReference type="EnsemblPlants" id="EMT25642">
    <property type="protein sequence ID" value="EMT25642"/>
    <property type="gene ID" value="F775_23929"/>
</dbReference>
<accession>M8CET1</accession>
<feature type="compositionally biased region" description="Basic and acidic residues" evidence="1">
    <location>
        <begin position="404"/>
        <end position="413"/>
    </location>
</feature>
<evidence type="ECO:0000256" key="1">
    <source>
        <dbReference type="SAM" id="MobiDB-lite"/>
    </source>
</evidence>
<name>M8CET1_AEGTA</name>
<proteinExistence type="predicted"/>
<evidence type="ECO:0000313" key="2">
    <source>
        <dbReference type="EnsemblPlants" id="EMT25642"/>
    </source>
</evidence>
<sequence length="478" mass="51196">MPPRPRAPSSGANSIAAEMGAQGIPARGGSPSPPVTTKHDASGAGEAQSCPVRSPAPEGSDRPVEEKNSPEEIPWYDKLEDIDEEYRKYLSCVRFVNGHQIVVVPEGGLDAVPARVRNKSNGSGKKDGEEAAAHAASGEKGSSVGSKGKRKGKGKLASITTGGKSRVRDPDPAHRQKVLVMNRKVTQYGEDEVPVPVGDKSDGAGKTDGVEAASRATSKKDGCGVGKKKGKGKVAAITTGGPALKSRVGDSIVHPQKGQKEKNNERKNGAKKMKVAAELHLETLNNASNYFLEKGKGKVAAITIGRPALMPGVRDSTMHHSVVEEEGKPSKELPVETLNTVKRKRQSTYVQNAESRTTSKGKEKVVAITTCEPALKSRVRDSTTHPQKVQKEKNGRKNGSKKMKLVEEEGKPSKELPVETLNIVKRKRKSSNVQNAESRTASMYLVPHKSRSICISCTNVLADIDASYNMSENYNTAF</sequence>
<feature type="compositionally biased region" description="Low complexity" evidence="1">
    <location>
        <begin position="133"/>
        <end position="146"/>
    </location>
</feature>
<feature type="region of interest" description="Disordered" evidence="1">
    <location>
        <begin position="377"/>
        <end position="413"/>
    </location>
</feature>
<feature type="region of interest" description="Disordered" evidence="1">
    <location>
        <begin position="189"/>
        <end position="229"/>
    </location>
</feature>
<organism evidence="2">
    <name type="scientific">Aegilops tauschii</name>
    <name type="common">Tausch's goatgrass</name>
    <name type="synonym">Aegilops squarrosa</name>
    <dbReference type="NCBI Taxonomy" id="37682"/>
    <lineage>
        <taxon>Eukaryota</taxon>
        <taxon>Viridiplantae</taxon>
        <taxon>Streptophyta</taxon>
        <taxon>Embryophyta</taxon>
        <taxon>Tracheophyta</taxon>
        <taxon>Spermatophyta</taxon>
        <taxon>Magnoliopsida</taxon>
        <taxon>Liliopsida</taxon>
        <taxon>Poales</taxon>
        <taxon>Poaceae</taxon>
        <taxon>BOP clade</taxon>
        <taxon>Pooideae</taxon>
        <taxon>Triticodae</taxon>
        <taxon>Triticeae</taxon>
        <taxon>Triticinae</taxon>
        <taxon>Aegilops</taxon>
    </lineage>
</organism>
<protein>
    <submittedName>
        <fullName evidence="2">Uncharacterized protein</fullName>
    </submittedName>
</protein>
<feature type="region of interest" description="Disordered" evidence="1">
    <location>
        <begin position="1"/>
        <end position="77"/>
    </location>
</feature>
<feature type="compositionally biased region" description="Basic and acidic residues" evidence="1">
    <location>
        <begin position="199"/>
        <end position="209"/>
    </location>
</feature>
<feature type="compositionally biased region" description="Basic and acidic residues" evidence="1">
    <location>
        <begin position="378"/>
        <end position="395"/>
    </location>
</feature>
<feature type="region of interest" description="Disordered" evidence="1">
    <location>
        <begin position="242"/>
        <end position="269"/>
    </location>
</feature>
<feature type="region of interest" description="Disordered" evidence="1">
    <location>
        <begin position="114"/>
        <end position="177"/>
    </location>
</feature>
<feature type="compositionally biased region" description="Basic and acidic residues" evidence="1">
    <location>
        <begin position="59"/>
        <end position="77"/>
    </location>
</feature>
<feature type="compositionally biased region" description="Basic and acidic residues" evidence="1">
    <location>
        <begin position="258"/>
        <end position="268"/>
    </location>
</feature>
<dbReference type="ExpressionAtlas" id="M8CET1">
    <property type="expression patterns" value="baseline"/>
</dbReference>
<reference evidence="2" key="1">
    <citation type="submission" date="2015-06" db="UniProtKB">
        <authorList>
            <consortium name="EnsemblPlants"/>
        </authorList>
    </citation>
    <scope>IDENTIFICATION</scope>
</reference>